<name>A0A147EQB8_9MICO</name>
<feature type="transmembrane region" description="Helical" evidence="8">
    <location>
        <begin position="61"/>
        <end position="83"/>
    </location>
</feature>
<comment type="subcellular location">
    <subcellularLocation>
        <location evidence="1 8">Cell membrane</location>
        <topology evidence="1 8">Multi-pass membrane protein</topology>
    </subcellularLocation>
</comment>
<dbReference type="GO" id="GO:0042158">
    <property type="term" value="P:lipoprotein biosynthetic process"/>
    <property type="evidence" value="ECO:0007669"/>
    <property type="project" value="UniProtKB-UniRule"/>
</dbReference>
<gene>
    <name evidence="8" type="primary">lnt</name>
    <name evidence="10" type="ORF">NS354_03930</name>
</gene>
<keyword evidence="5 8" id="KW-1133">Transmembrane helix</keyword>
<dbReference type="AlphaFoldDB" id="A0A147EQB8"/>
<dbReference type="PATRIC" id="fig|1079994.3.peg.823"/>
<dbReference type="Proteomes" id="UP000070810">
    <property type="component" value="Unassembled WGS sequence"/>
</dbReference>
<keyword evidence="2 8" id="KW-1003">Cell membrane</keyword>
<comment type="pathway">
    <text evidence="8">Protein modification; lipoprotein biosynthesis (N-acyl transfer).</text>
</comment>
<feature type="transmembrane region" description="Helical" evidence="8">
    <location>
        <begin position="124"/>
        <end position="141"/>
    </location>
</feature>
<dbReference type="EMBL" id="LDRK01000018">
    <property type="protein sequence ID" value="KTR86651.1"/>
    <property type="molecule type" value="Genomic_DNA"/>
</dbReference>
<dbReference type="SUPFAM" id="SSF56317">
    <property type="entry name" value="Carbon-nitrogen hydrolase"/>
    <property type="match status" value="1"/>
</dbReference>
<keyword evidence="10" id="KW-0449">Lipoprotein</keyword>
<comment type="similarity">
    <text evidence="8">Belongs to the CN hydrolase family. Apolipoprotein N-acyltransferase subfamily.</text>
</comment>
<dbReference type="EC" id="2.3.1.269" evidence="8"/>
<dbReference type="CDD" id="cd07571">
    <property type="entry name" value="ALP_N-acyl_transferase"/>
    <property type="match status" value="1"/>
</dbReference>
<keyword evidence="6 8" id="KW-0472">Membrane</keyword>
<dbReference type="GO" id="GO:0016410">
    <property type="term" value="F:N-acyltransferase activity"/>
    <property type="evidence" value="ECO:0007669"/>
    <property type="project" value="UniProtKB-UniRule"/>
</dbReference>
<comment type="caution">
    <text evidence="10">The sequence shown here is derived from an EMBL/GenBank/DDBJ whole genome shotgun (WGS) entry which is preliminary data.</text>
</comment>
<evidence type="ECO:0000256" key="6">
    <source>
        <dbReference type="ARBA" id="ARBA00023136"/>
    </source>
</evidence>
<evidence type="ECO:0000256" key="5">
    <source>
        <dbReference type="ARBA" id="ARBA00022989"/>
    </source>
</evidence>
<dbReference type="Pfam" id="PF00795">
    <property type="entry name" value="CN_hydrolase"/>
    <property type="match status" value="1"/>
</dbReference>
<feature type="transmembrane region" description="Helical" evidence="8">
    <location>
        <begin position="89"/>
        <end position="112"/>
    </location>
</feature>
<keyword evidence="7 8" id="KW-0012">Acyltransferase</keyword>
<proteinExistence type="inferred from homology"/>
<feature type="transmembrane region" description="Helical" evidence="8">
    <location>
        <begin position="225"/>
        <end position="246"/>
    </location>
</feature>
<dbReference type="NCBIfam" id="TIGR00546">
    <property type="entry name" value="lnt"/>
    <property type="match status" value="1"/>
</dbReference>
<reference evidence="10 11" key="1">
    <citation type="journal article" date="2016" name="Front. Microbiol.">
        <title>Genomic Resource of Rice Seed Associated Bacteria.</title>
        <authorList>
            <person name="Midha S."/>
            <person name="Bansal K."/>
            <person name="Sharma S."/>
            <person name="Kumar N."/>
            <person name="Patil P.P."/>
            <person name="Chaudhry V."/>
            <person name="Patil P.B."/>
        </authorList>
    </citation>
    <scope>NUCLEOTIDE SEQUENCE [LARGE SCALE GENOMIC DNA]</scope>
    <source>
        <strain evidence="10 11">NS354</strain>
    </source>
</reference>
<evidence type="ECO:0000256" key="3">
    <source>
        <dbReference type="ARBA" id="ARBA00022679"/>
    </source>
</evidence>
<dbReference type="Gene3D" id="3.60.110.10">
    <property type="entry name" value="Carbon-nitrogen hydrolase"/>
    <property type="match status" value="1"/>
</dbReference>
<evidence type="ECO:0000256" key="8">
    <source>
        <dbReference type="HAMAP-Rule" id="MF_01148"/>
    </source>
</evidence>
<keyword evidence="3 8" id="KW-0808">Transferase</keyword>
<comment type="function">
    <text evidence="8">Catalyzes the phospholipid dependent N-acylation of the N-terminal cysteine of apolipoprotein, the last step in lipoprotein maturation.</text>
</comment>
<dbReference type="InterPro" id="IPR003010">
    <property type="entry name" value="C-N_Hydrolase"/>
</dbReference>
<dbReference type="Pfam" id="PF20154">
    <property type="entry name" value="LNT_N"/>
    <property type="match status" value="1"/>
</dbReference>
<evidence type="ECO:0000313" key="11">
    <source>
        <dbReference type="Proteomes" id="UP000070810"/>
    </source>
</evidence>
<keyword evidence="11" id="KW-1185">Reference proteome</keyword>
<dbReference type="InterPro" id="IPR004563">
    <property type="entry name" value="Apolipo_AcylTrfase"/>
</dbReference>
<dbReference type="PANTHER" id="PTHR38686">
    <property type="entry name" value="APOLIPOPROTEIN N-ACYLTRANSFERASE"/>
    <property type="match status" value="1"/>
</dbReference>
<feature type="transmembrane region" description="Helical" evidence="8">
    <location>
        <begin position="174"/>
        <end position="196"/>
    </location>
</feature>
<evidence type="ECO:0000259" key="9">
    <source>
        <dbReference type="PROSITE" id="PS50263"/>
    </source>
</evidence>
<comment type="catalytic activity">
    <reaction evidence="8">
        <text>N-terminal S-1,2-diacyl-sn-glyceryl-L-cysteinyl-[lipoprotein] + a glycerophospholipid = N-acyl-S-1,2-diacyl-sn-glyceryl-L-cysteinyl-[lipoprotein] + a 2-acyl-sn-glycero-3-phospholipid + H(+)</text>
        <dbReference type="Rhea" id="RHEA:48228"/>
        <dbReference type="Rhea" id="RHEA-COMP:14681"/>
        <dbReference type="Rhea" id="RHEA-COMP:14684"/>
        <dbReference type="ChEBI" id="CHEBI:15378"/>
        <dbReference type="ChEBI" id="CHEBI:136912"/>
        <dbReference type="ChEBI" id="CHEBI:140656"/>
        <dbReference type="ChEBI" id="CHEBI:140657"/>
        <dbReference type="ChEBI" id="CHEBI:140660"/>
        <dbReference type="EC" id="2.3.1.269"/>
    </reaction>
</comment>
<evidence type="ECO:0000256" key="2">
    <source>
        <dbReference type="ARBA" id="ARBA00022475"/>
    </source>
</evidence>
<evidence type="ECO:0000313" key="10">
    <source>
        <dbReference type="EMBL" id="KTR86651.1"/>
    </source>
</evidence>
<dbReference type="GO" id="GO:0005886">
    <property type="term" value="C:plasma membrane"/>
    <property type="evidence" value="ECO:0007669"/>
    <property type="project" value="UniProtKB-SubCell"/>
</dbReference>
<feature type="transmembrane region" description="Helical" evidence="8">
    <location>
        <begin position="36"/>
        <end position="54"/>
    </location>
</feature>
<feature type="transmembrane region" description="Helical" evidence="8">
    <location>
        <begin position="518"/>
        <end position="542"/>
    </location>
</feature>
<protein>
    <recommendedName>
        <fullName evidence="8">Apolipoprotein N-acyltransferase</fullName>
        <shortName evidence="8">ALP N-acyltransferase</shortName>
        <ecNumber evidence="8">2.3.1.269</ecNumber>
    </recommendedName>
</protein>
<dbReference type="InterPro" id="IPR045378">
    <property type="entry name" value="LNT_N"/>
</dbReference>
<dbReference type="UniPathway" id="UPA00666"/>
<keyword evidence="4 8" id="KW-0812">Transmembrane</keyword>
<feature type="domain" description="CN hydrolase" evidence="9">
    <location>
        <begin position="252"/>
        <end position="508"/>
    </location>
</feature>
<accession>A0A147EQB8</accession>
<evidence type="ECO:0000256" key="4">
    <source>
        <dbReference type="ARBA" id="ARBA00022692"/>
    </source>
</evidence>
<evidence type="ECO:0000256" key="1">
    <source>
        <dbReference type="ARBA" id="ARBA00004651"/>
    </source>
</evidence>
<organism evidence="10 11">
    <name type="scientific">Leucobacter chromiiresistens</name>
    <dbReference type="NCBI Taxonomy" id="1079994"/>
    <lineage>
        <taxon>Bacteria</taxon>
        <taxon>Bacillati</taxon>
        <taxon>Actinomycetota</taxon>
        <taxon>Actinomycetes</taxon>
        <taxon>Micrococcales</taxon>
        <taxon>Microbacteriaceae</taxon>
        <taxon>Leucobacter</taxon>
    </lineage>
</organism>
<sequence>MLDGVGDSGAPRLRRLVAVASAVGGGLMLDAATPSMGWWPLAFPAVALVAAAVWHQGARWGFALGAIAGAAFWMPHISWLTLYLGPIPWAALCAVMIVWFGLFGLAAAVATRGLARAAWPGGRSVLRAVAQAATVAALWMLREQLQGAVPYGGFAWGRLATTQADGPILQAVSWLGFAGLSAVIALAGALPVALALTPQSAERSGDTSGAGSRISSRGRPVRRSLAGAAVSLAILVALALVPAAALEQTGSLRVGAVQGNSKSGIFDDREAGGVIRDHFAATEELLDRLEAEGESVDVIVWPENSAEFSAPDNLLRNQRLAKLAERADAPIVVGTILANDDGTYSNSSVVWGPDGPTEARYDKRYPVPFAEYMPNRPFFHAIVPDLVDLVQLEYAPGTRPAALDVETRAGAVSAGIAICFDIIFDPQAVQLASDGAEVIFAQTNNADFGRTDESAQQLAIARTRAVEMGRAVVNDSTVGTSAIIAPDGRDLAALEPFTRDAMVAEVPLVSGATPALRFGAAGATLIGVIGVLGLAAGATALVRTRRPVHR</sequence>
<evidence type="ECO:0000256" key="7">
    <source>
        <dbReference type="ARBA" id="ARBA00023315"/>
    </source>
</evidence>
<dbReference type="PROSITE" id="PS50263">
    <property type="entry name" value="CN_HYDROLASE"/>
    <property type="match status" value="1"/>
</dbReference>
<dbReference type="PANTHER" id="PTHR38686:SF1">
    <property type="entry name" value="APOLIPOPROTEIN N-ACYLTRANSFERASE"/>
    <property type="match status" value="1"/>
</dbReference>
<dbReference type="HAMAP" id="MF_01148">
    <property type="entry name" value="Lnt"/>
    <property type="match status" value="1"/>
</dbReference>
<dbReference type="InterPro" id="IPR036526">
    <property type="entry name" value="C-N_Hydrolase_sf"/>
</dbReference>